<evidence type="ECO:0000256" key="1">
    <source>
        <dbReference type="ARBA" id="ARBA00022857"/>
    </source>
</evidence>
<evidence type="ECO:0000313" key="3">
    <source>
        <dbReference type="EMBL" id="MCT4795079.1"/>
    </source>
</evidence>
<dbReference type="InterPro" id="IPR036291">
    <property type="entry name" value="NAD(P)-bd_dom_sf"/>
</dbReference>
<sequence>MCMKTIWITGGSSGMGKAMALKFKQEGWNVAISGRNAERLDEAMAELNAIDTGQALAVQHDVRDYDGCKKALERIIDSYGPVHALVNNAAGNFVCPTLDLTPNGWTSVIDIVLNGTFNCTHALGKHWEVEQIRDGSIINMVASYAWQAGAGVAPSAAAKAGVLNLTRTLAVEWGYQFGARINAISPGPIERTGGADKLAVHVKEVERIRRNVPLGRFGTPEEIADLAFWMTSDEMRYLNGECISLDGGHWLNKHPF</sequence>
<dbReference type="GO" id="GO:0008670">
    <property type="term" value="F:2,4-dienoyl-CoA reductase (NADPH) activity"/>
    <property type="evidence" value="ECO:0007669"/>
    <property type="project" value="UniProtKB-EC"/>
</dbReference>
<proteinExistence type="predicted"/>
<dbReference type="PANTHER" id="PTHR43296">
    <property type="entry name" value="PEROXISOMAL 2,4-DIENOYL-COA REDUCTASE"/>
    <property type="match status" value="1"/>
</dbReference>
<dbReference type="Proteomes" id="UP001206821">
    <property type="component" value="Unassembled WGS sequence"/>
</dbReference>
<dbReference type="InterPro" id="IPR045017">
    <property type="entry name" value="DECR2-like"/>
</dbReference>
<evidence type="ECO:0000256" key="2">
    <source>
        <dbReference type="ARBA" id="ARBA00023002"/>
    </source>
</evidence>
<evidence type="ECO:0000313" key="4">
    <source>
        <dbReference type="Proteomes" id="UP001206821"/>
    </source>
</evidence>
<keyword evidence="4" id="KW-1185">Reference proteome</keyword>
<reference evidence="3 4" key="1">
    <citation type="submission" date="2022-07" db="EMBL/GenBank/DDBJ databases">
        <title>Genomic and pangenome structural analysis of the polyextremophile Exiguobacterium.</title>
        <authorList>
            <person name="Shen L."/>
        </authorList>
    </citation>
    <scope>NUCLEOTIDE SEQUENCE [LARGE SCALE GENOMIC DNA]</scope>
    <source>
        <strain evidence="3 4">12_1</strain>
    </source>
</reference>
<dbReference type="EMBL" id="JANIEK010000017">
    <property type="protein sequence ID" value="MCT4795079.1"/>
    <property type="molecule type" value="Genomic_DNA"/>
</dbReference>
<dbReference type="PANTHER" id="PTHR43296:SF2">
    <property type="entry name" value="PEROXISOMAL 2,4-DIENOYL-COA REDUCTASE [(3E)-ENOYL-COA-PRODUCING]"/>
    <property type="match status" value="1"/>
</dbReference>
<dbReference type="PRINTS" id="PR00081">
    <property type="entry name" value="GDHRDH"/>
</dbReference>
<protein>
    <submittedName>
        <fullName evidence="3">2,4-dienoyl-CoA reductase</fullName>
        <ecNumber evidence="3">1.3.1.34</ecNumber>
    </submittedName>
</protein>
<dbReference type="InterPro" id="IPR002347">
    <property type="entry name" value="SDR_fam"/>
</dbReference>
<dbReference type="SUPFAM" id="SSF51735">
    <property type="entry name" value="NAD(P)-binding Rossmann-fold domains"/>
    <property type="match status" value="1"/>
</dbReference>
<dbReference type="Pfam" id="PF13561">
    <property type="entry name" value="adh_short_C2"/>
    <property type="match status" value="1"/>
</dbReference>
<dbReference type="Gene3D" id="3.40.50.720">
    <property type="entry name" value="NAD(P)-binding Rossmann-like Domain"/>
    <property type="match status" value="1"/>
</dbReference>
<organism evidence="3 4">
    <name type="scientific">Exiguobacterium alkaliphilum</name>
    <dbReference type="NCBI Taxonomy" id="1428684"/>
    <lineage>
        <taxon>Bacteria</taxon>
        <taxon>Bacillati</taxon>
        <taxon>Bacillota</taxon>
        <taxon>Bacilli</taxon>
        <taxon>Bacillales</taxon>
        <taxon>Bacillales Family XII. Incertae Sedis</taxon>
        <taxon>Exiguobacterium</taxon>
    </lineage>
</organism>
<dbReference type="EC" id="1.3.1.34" evidence="3"/>
<comment type="caution">
    <text evidence="3">The sequence shown here is derived from an EMBL/GenBank/DDBJ whole genome shotgun (WGS) entry which is preliminary data.</text>
</comment>
<keyword evidence="1" id="KW-0521">NADP</keyword>
<dbReference type="PRINTS" id="PR00080">
    <property type="entry name" value="SDRFAMILY"/>
</dbReference>
<name>A0ABT2KVV5_9BACL</name>
<keyword evidence="2 3" id="KW-0560">Oxidoreductase</keyword>
<gene>
    <name evidence="3" type="primary">fadH</name>
    <name evidence="3" type="ORF">NQG31_05955</name>
</gene>
<accession>A0ABT2KVV5</accession>
<dbReference type="CDD" id="cd05369">
    <property type="entry name" value="TER_DECR_SDR_a"/>
    <property type="match status" value="1"/>
</dbReference>
<dbReference type="NCBIfam" id="NF005811">
    <property type="entry name" value="PRK07677.1"/>
    <property type="match status" value="1"/>
</dbReference>